<feature type="transmembrane region" description="Helical" evidence="2">
    <location>
        <begin position="324"/>
        <end position="343"/>
    </location>
</feature>
<evidence type="ECO:0000313" key="3">
    <source>
        <dbReference type="EMBL" id="JAE16454.1"/>
    </source>
</evidence>
<sequence>MKSLNVRIISSEISSIIHALEQFQDDCTPDICIAAFQAAETAKLLERQDECGNHNKFSPLLNTSGRHSRKGSNSPVDDVDVRAGGSGGSPCELQSVRSFTGFDSQPSVGQCAGILGSARARRRLWSNGSHSSHGMSNYEFFHTATPDSHDALGVRGQSNSAGLVKSGRRCLIGIGDPCPTCLTTQATNQFSQVSRRQSLSGDIRMQSTPRKQLHSFTPCRDSERDGQQFHESPAFRQIQRCSGHCTDHLLFQKNGEFEERKDSCNSIQQGNQWHLQNTDLMTEDLKFPTNGGLSDGARTPCEERQAEHEKMTGMKKGKANYSSGRFFAFVYVVVMIAFLLAWWKQAPSERYIVPT</sequence>
<keyword evidence="2" id="KW-0812">Transmembrane</keyword>
<reference evidence="3" key="1">
    <citation type="submission" date="2014-09" db="EMBL/GenBank/DDBJ databases">
        <authorList>
            <person name="Magalhaes I.L.F."/>
            <person name="Oliveira U."/>
            <person name="Santos F.R."/>
            <person name="Vidigal T.H.D.A."/>
            <person name="Brescovit A.D."/>
            <person name="Santos A.J."/>
        </authorList>
    </citation>
    <scope>NUCLEOTIDE SEQUENCE</scope>
    <source>
        <tissue evidence="3">Shoot tissue taken approximately 20 cm above the soil surface</tissue>
    </source>
</reference>
<organism evidence="3">
    <name type="scientific">Arundo donax</name>
    <name type="common">Giant reed</name>
    <name type="synonym">Donax arundinaceus</name>
    <dbReference type="NCBI Taxonomy" id="35708"/>
    <lineage>
        <taxon>Eukaryota</taxon>
        <taxon>Viridiplantae</taxon>
        <taxon>Streptophyta</taxon>
        <taxon>Embryophyta</taxon>
        <taxon>Tracheophyta</taxon>
        <taxon>Spermatophyta</taxon>
        <taxon>Magnoliopsida</taxon>
        <taxon>Liliopsida</taxon>
        <taxon>Poales</taxon>
        <taxon>Poaceae</taxon>
        <taxon>PACMAD clade</taxon>
        <taxon>Arundinoideae</taxon>
        <taxon>Arundineae</taxon>
        <taxon>Arundo</taxon>
    </lineage>
</organism>
<dbReference type="EMBL" id="GBRH01181442">
    <property type="protein sequence ID" value="JAE16454.1"/>
    <property type="molecule type" value="Transcribed_RNA"/>
</dbReference>
<reference evidence="3" key="2">
    <citation type="journal article" date="2015" name="Data Brief">
        <title>Shoot transcriptome of the giant reed, Arundo donax.</title>
        <authorList>
            <person name="Barrero R.A."/>
            <person name="Guerrero F.D."/>
            <person name="Moolhuijzen P."/>
            <person name="Goolsby J.A."/>
            <person name="Tidwell J."/>
            <person name="Bellgard S.E."/>
            <person name="Bellgard M.I."/>
        </authorList>
    </citation>
    <scope>NUCLEOTIDE SEQUENCE</scope>
    <source>
        <tissue evidence="3">Shoot tissue taken approximately 20 cm above the soil surface</tissue>
    </source>
</reference>
<feature type="region of interest" description="Disordered" evidence="1">
    <location>
        <begin position="58"/>
        <end position="88"/>
    </location>
</feature>
<name>A0A0A9FZ03_ARUDO</name>
<protein>
    <recommendedName>
        <fullName evidence="4">Transmembrane protein</fullName>
    </recommendedName>
</protein>
<proteinExistence type="predicted"/>
<feature type="compositionally biased region" description="Polar residues" evidence="1">
    <location>
        <begin position="60"/>
        <end position="75"/>
    </location>
</feature>
<feature type="region of interest" description="Disordered" evidence="1">
    <location>
        <begin position="208"/>
        <end position="228"/>
    </location>
</feature>
<evidence type="ECO:0008006" key="4">
    <source>
        <dbReference type="Google" id="ProtNLM"/>
    </source>
</evidence>
<keyword evidence="2" id="KW-1133">Transmembrane helix</keyword>
<accession>A0A0A9FZ03</accession>
<evidence type="ECO:0000256" key="1">
    <source>
        <dbReference type="SAM" id="MobiDB-lite"/>
    </source>
</evidence>
<evidence type="ECO:0000256" key="2">
    <source>
        <dbReference type="SAM" id="Phobius"/>
    </source>
</evidence>
<dbReference type="AlphaFoldDB" id="A0A0A9FZ03"/>
<keyword evidence="2" id="KW-0472">Membrane</keyword>